<gene>
    <name evidence="2" type="ORF">J2S43_001910</name>
</gene>
<dbReference type="Proteomes" id="UP001240984">
    <property type="component" value="Unassembled WGS sequence"/>
</dbReference>
<feature type="signal peptide" evidence="1">
    <location>
        <begin position="1"/>
        <end position="24"/>
    </location>
</feature>
<comment type="caution">
    <text evidence="2">The sequence shown here is derived from an EMBL/GenBank/DDBJ whole genome shotgun (WGS) entry which is preliminary data.</text>
</comment>
<proteinExistence type="predicted"/>
<keyword evidence="1" id="KW-0732">Signal</keyword>
<reference evidence="2 3" key="1">
    <citation type="submission" date="2023-07" db="EMBL/GenBank/DDBJ databases">
        <title>Sequencing the genomes of 1000 actinobacteria strains.</title>
        <authorList>
            <person name="Klenk H.-P."/>
        </authorList>
    </citation>
    <scope>NUCLEOTIDE SEQUENCE [LARGE SCALE GENOMIC DNA]</scope>
    <source>
        <strain evidence="2 3">DSM 44710</strain>
    </source>
</reference>
<sequence length="112" mass="11755">MKNRLLAATGLIATVLGLSTALLAAPAAAAPSAVDIKVASRPVVINHFATNAYDIRCPDSYPYFKSWYNNSSPNVTAVELGRTGFTVTVSFTNWNLTGDQVASAMLTCGTTA</sequence>
<dbReference type="EMBL" id="JAUSRA010000001">
    <property type="protein sequence ID" value="MDP9793398.1"/>
    <property type="molecule type" value="Genomic_DNA"/>
</dbReference>
<evidence type="ECO:0000313" key="2">
    <source>
        <dbReference type="EMBL" id="MDP9793398.1"/>
    </source>
</evidence>
<name>A0ABT9MQ19_9ACTN</name>
<accession>A0ABT9MQ19</accession>
<keyword evidence="3" id="KW-1185">Reference proteome</keyword>
<dbReference type="RefSeq" id="WP_306828435.1">
    <property type="nucleotide sequence ID" value="NZ_JAUSRA010000001.1"/>
</dbReference>
<feature type="chain" id="PRO_5047335669" evidence="1">
    <location>
        <begin position="25"/>
        <end position="112"/>
    </location>
</feature>
<evidence type="ECO:0000313" key="3">
    <source>
        <dbReference type="Proteomes" id="UP001240984"/>
    </source>
</evidence>
<protein>
    <submittedName>
        <fullName evidence="2">Uncharacterized protein</fullName>
    </submittedName>
</protein>
<evidence type="ECO:0000256" key="1">
    <source>
        <dbReference type="SAM" id="SignalP"/>
    </source>
</evidence>
<organism evidence="2 3">
    <name type="scientific">Catenuloplanes nepalensis</name>
    <dbReference type="NCBI Taxonomy" id="587533"/>
    <lineage>
        <taxon>Bacteria</taxon>
        <taxon>Bacillati</taxon>
        <taxon>Actinomycetota</taxon>
        <taxon>Actinomycetes</taxon>
        <taxon>Micromonosporales</taxon>
        <taxon>Micromonosporaceae</taxon>
        <taxon>Catenuloplanes</taxon>
    </lineage>
</organism>